<name>A0A930XX95_9FLAO</name>
<dbReference type="InterPro" id="IPR000182">
    <property type="entry name" value="GNAT_dom"/>
</dbReference>
<evidence type="ECO:0000259" key="1">
    <source>
        <dbReference type="PROSITE" id="PS51186"/>
    </source>
</evidence>
<proteinExistence type="predicted"/>
<gene>
    <name evidence="2" type="ORF">IR213_15680</name>
</gene>
<dbReference type="SUPFAM" id="SSF55729">
    <property type="entry name" value="Acyl-CoA N-acyltransferases (Nat)"/>
    <property type="match status" value="1"/>
</dbReference>
<evidence type="ECO:0000313" key="2">
    <source>
        <dbReference type="EMBL" id="MBF2710012.1"/>
    </source>
</evidence>
<sequence length="105" mass="12323">MESCRFEGDDLETTQHFGLYLKQELVGIISLFKKSNSDIPVKNQYQIRGMAALENHRKKDFGKELLLYSEKQCKNQNMDLIWFNPRIEASDFYQKNGKSKNKNSI</sequence>
<evidence type="ECO:0000313" key="3">
    <source>
        <dbReference type="Proteomes" id="UP000646211"/>
    </source>
</evidence>
<dbReference type="Pfam" id="PF00583">
    <property type="entry name" value="Acetyltransf_1"/>
    <property type="match status" value="1"/>
</dbReference>
<feature type="domain" description="N-acetyltransferase" evidence="1">
    <location>
        <begin position="1"/>
        <end position="105"/>
    </location>
</feature>
<comment type="caution">
    <text evidence="2">The sequence shown here is derived from an EMBL/GenBank/DDBJ whole genome shotgun (WGS) entry which is preliminary data.</text>
</comment>
<reference evidence="2" key="1">
    <citation type="submission" date="2020-11" db="EMBL/GenBank/DDBJ databases">
        <title>Genome of Flavobacterium soyangense.</title>
        <authorList>
            <person name="Liu Q."/>
            <person name="Xin Y.-H."/>
        </authorList>
    </citation>
    <scope>NUCLEOTIDE SEQUENCE</scope>
    <source>
        <strain evidence="2">CGMCC 1.13493</strain>
    </source>
</reference>
<dbReference type="Proteomes" id="UP000646211">
    <property type="component" value="Unassembled WGS sequence"/>
</dbReference>
<organism evidence="2 3">
    <name type="scientific">Flavobacterium soyangense</name>
    <dbReference type="NCBI Taxonomy" id="2023265"/>
    <lineage>
        <taxon>Bacteria</taxon>
        <taxon>Pseudomonadati</taxon>
        <taxon>Bacteroidota</taxon>
        <taxon>Flavobacteriia</taxon>
        <taxon>Flavobacteriales</taxon>
        <taxon>Flavobacteriaceae</taxon>
        <taxon>Flavobacterium</taxon>
    </lineage>
</organism>
<dbReference type="Gene3D" id="3.40.630.30">
    <property type="match status" value="1"/>
</dbReference>
<protein>
    <submittedName>
        <fullName evidence="2">GNAT family N-acetyltransferase</fullName>
    </submittedName>
</protein>
<dbReference type="AlphaFoldDB" id="A0A930XX95"/>
<accession>A0A930XX95</accession>
<dbReference type="RefSeq" id="WP_194313239.1">
    <property type="nucleotide sequence ID" value="NZ_JADHEC010000062.1"/>
</dbReference>
<dbReference type="GO" id="GO:0016747">
    <property type="term" value="F:acyltransferase activity, transferring groups other than amino-acyl groups"/>
    <property type="evidence" value="ECO:0007669"/>
    <property type="project" value="InterPro"/>
</dbReference>
<dbReference type="PROSITE" id="PS51186">
    <property type="entry name" value="GNAT"/>
    <property type="match status" value="1"/>
</dbReference>
<dbReference type="CDD" id="cd04301">
    <property type="entry name" value="NAT_SF"/>
    <property type="match status" value="1"/>
</dbReference>
<keyword evidence="3" id="KW-1185">Reference proteome</keyword>
<dbReference type="InterPro" id="IPR016181">
    <property type="entry name" value="Acyl_CoA_acyltransferase"/>
</dbReference>
<dbReference type="EMBL" id="JADHEC010000062">
    <property type="protein sequence ID" value="MBF2710012.1"/>
    <property type="molecule type" value="Genomic_DNA"/>
</dbReference>